<reference key="1">
    <citation type="submission" date="2010-11" db="EMBL/GenBank/DDBJ databases">
        <title>The complete genome of Paludibacter propionicigenes DSM 17365.</title>
        <authorList>
            <consortium name="US DOE Joint Genome Institute (JGI-PGF)"/>
            <person name="Lucas S."/>
            <person name="Copeland A."/>
            <person name="Lapidus A."/>
            <person name="Bruce D."/>
            <person name="Goodwin L."/>
            <person name="Pitluck S."/>
            <person name="Kyrpides N."/>
            <person name="Mavromatis K."/>
            <person name="Ivanova N."/>
            <person name="Munk A.C."/>
            <person name="Brettin T."/>
            <person name="Detter J.C."/>
            <person name="Han C."/>
            <person name="Tapia R."/>
            <person name="Land M."/>
            <person name="Hauser L."/>
            <person name="Markowitz V."/>
            <person name="Cheng J.-F."/>
            <person name="Hugenholtz P."/>
            <person name="Woyke T."/>
            <person name="Wu D."/>
            <person name="Gronow S."/>
            <person name="Wellnitz S."/>
            <person name="Brambilla E."/>
            <person name="Klenk H.-P."/>
            <person name="Eisen J.A."/>
        </authorList>
    </citation>
    <scope>NUCLEOTIDE SEQUENCE</scope>
    <source>
        <strain>WB4</strain>
    </source>
</reference>
<evidence type="ECO:0000313" key="3">
    <source>
        <dbReference type="Proteomes" id="UP000008718"/>
    </source>
</evidence>
<dbReference type="InterPro" id="IPR036291">
    <property type="entry name" value="NAD(P)-bd_dom_sf"/>
</dbReference>
<dbReference type="eggNOG" id="COG0451">
    <property type="taxonomic scope" value="Bacteria"/>
</dbReference>
<accession>E4T0D5</accession>
<organism evidence="2 3">
    <name type="scientific">Paludibacter propionicigenes (strain DSM 17365 / JCM 13257 / WB4)</name>
    <dbReference type="NCBI Taxonomy" id="694427"/>
    <lineage>
        <taxon>Bacteria</taxon>
        <taxon>Pseudomonadati</taxon>
        <taxon>Bacteroidota</taxon>
        <taxon>Bacteroidia</taxon>
        <taxon>Bacteroidales</taxon>
        <taxon>Paludibacteraceae</taxon>
        <taxon>Paludibacter</taxon>
    </lineage>
</organism>
<dbReference type="SUPFAM" id="SSF51735">
    <property type="entry name" value="NAD(P)-binding Rossmann-fold domains"/>
    <property type="match status" value="1"/>
</dbReference>
<protein>
    <submittedName>
        <fullName evidence="2">NAD-dependent epimerase/dehydratase</fullName>
    </submittedName>
</protein>
<dbReference type="OrthoDB" id="9776016at2"/>
<dbReference type="Pfam" id="PF01370">
    <property type="entry name" value="Epimerase"/>
    <property type="match status" value="1"/>
</dbReference>
<dbReference type="EMBL" id="CP002345">
    <property type="protein sequence ID" value="ADQ78294.1"/>
    <property type="molecule type" value="Genomic_DNA"/>
</dbReference>
<keyword evidence="3" id="KW-1185">Reference proteome</keyword>
<dbReference type="InterPro" id="IPR001509">
    <property type="entry name" value="Epimerase_deHydtase"/>
</dbReference>
<dbReference type="AlphaFoldDB" id="E4T0D5"/>
<feature type="domain" description="NAD-dependent epimerase/dehydratase" evidence="1">
    <location>
        <begin position="4"/>
        <end position="214"/>
    </location>
</feature>
<dbReference type="STRING" id="694427.Palpr_0132"/>
<evidence type="ECO:0000259" key="1">
    <source>
        <dbReference type="Pfam" id="PF01370"/>
    </source>
</evidence>
<dbReference type="KEGG" id="ppn:Palpr_0132"/>
<reference evidence="2 3" key="2">
    <citation type="journal article" date="2011" name="Stand. Genomic Sci.">
        <title>Complete genome sequence of Paludibacter propionicigenes type strain (WB4).</title>
        <authorList>
            <person name="Gronow S."/>
            <person name="Munk C."/>
            <person name="Lapidus A."/>
            <person name="Nolan M."/>
            <person name="Lucas S."/>
            <person name="Hammon N."/>
            <person name="Deshpande S."/>
            <person name="Cheng J.F."/>
            <person name="Tapia R."/>
            <person name="Han C."/>
            <person name="Goodwin L."/>
            <person name="Pitluck S."/>
            <person name="Liolios K."/>
            <person name="Ivanova N."/>
            <person name="Mavromatis K."/>
            <person name="Mikhailova N."/>
            <person name="Pati A."/>
            <person name="Chen A."/>
            <person name="Palaniappan K."/>
            <person name="Land M."/>
            <person name="Hauser L."/>
            <person name="Chang Y.J."/>
            <person name="Jeffries C.D."/>
            <person name="Brambilla E."/>
            <person name="Rohde M."/>
            <person name="Goker M."/>
            <person name="Detter J.C."/>
            <person name="Woyke T."/>
            <person name="Bristow J."/>
            <person name="Eisen J.A."/>
            <person name="Markowitz V."/>
            <person name="Hugenholtz P."/>
            <person name="Kyrpides N.C."/>
            <person name="Klenk H.P."/>
        </authorList>
    </citation>
    <scope>NUCLEOTIDE SEQUENCE [LARGE SCALE GENOMIC DNA]</scope>
    <source>
        <strain evidence="3">DSM 17365 / JCM 13257 / WB4</strain>
    </source>
</reference>
<dbReference type="Gene3D" id="3.40.50.720">
    <property type="entry name" value="NAD(P)-binding Rossmann-like Domain"/>
    <property type="match status" value="1"/>
</dbReference>
<dbReference type="RefSeq" id="WP_013443663.1">
    <property type="nucleotide sequence ID" value="NC_014734.1"/>
</dbReference>
<name>E4T0D5_PALPW</name>
<evidence type="ECO:0000313" key="2">
    <source>
        <dbReference type="EMBL" id="ADQ78294.1"/>
    </source>
</evidence>
<gene>
    <name evidence="2" type="ordered locus">Palpr_0132</name>
</gene>
<dbReference type="HOGENOM" id="CLU_065334_0_0_10"/>
<sequence>MKVLFIGGTGNISSACSERAISRGIDLYHLNRGFSASTHAIKGAKTIIADIRNPGEVEQAIVGHHFDAVVDFIAFLPKHIQQDIELFTGKTDQFVFISSASAYQTPPEKLPVTEETLLSNPVWEYSRNKIACESLLKAEFQKNGFPYTIVRPSHTYSKTLIPLEGGYTVLHRMLKGLPVVVHGDGSSIWTLTHHADFAVGLVGLLGNNAAINEAFHITSDEWLSWDSIFGIMAAELGVTPHLVHVPSEVIARYDKNMGDSLLGDKTHSMIFDNTKIRNYVPDFNPRIGFRQGAKEIVDWYKENMINEEPDEHINNVMNKIINDFRKL</sequence>
<dbReference type="Proteomes" id="UP000008718">
    <property type="component" value="Chromosome"/>
</dbReference>
<dbReference type="InterPro" id="IPR050177">
    <property type="entry name" value="Lipid_A_modif_metabolic_enz"/>
</dbReference>
<dbReference type="PROSITE" id="PS51257">
    <property type="entry name" value="PROKAR_LIPOPROTEIN"/>
    <property type="match status" value="1"/>
</dbReference>
<dbReference type="PANTHER" id="PTHR43245">
    <property type="entry name" value="BIFUNCTIONAL POLYMYXIN RESISTANCE PROTEIN ARNA"/>
    <property type="match status" value="1"/>
</dbReference>
<proteinExistence type="predicted"/>